<dbReference type="Gene3D" id="1.20.1070.10">
    <property type="entry name" value="Rhodopsin 7-helix transmembrane proteins"/>
    <property type="match status" value="1"/>
</dbReference>
<evidence type="ECO:0000256" key="2">
    <source>
        <dbReference type="ARBA" id="ARBA00022692"/>
    </source>
</evidence>
<evidence type="ECO:0000256" key="5">
    <source>
        <dbReference type="ARBA" id="ARBA00023157"/>
    </source>
</evidence>
<name>A0ABQ9U209_SAGOE</name>
<feature type="transmembrane region" description="Helical" evidence="7">
    <location>
        <begin position="204"/>
        <end position="223"/>
    </location>
</feature>
<organism evidence="10 11">
    <name type="scientific">Saguinus oedipus</name>
    <name type="common">Cotton-top tamarin</name>
    <name type="synonym">Oedipomidas oedipus</name>
    <dbReference type="NCBI Taxonomy" id="9490"/>
    <lineage>
        <taxon>Eukaryota</taxon>
        <taxon>Metazoa</taxon>
        <taxon>Chordata</taxon>
        <taxon>Craniata</taxon>
        <taxon>Vertebrata</taxon>
        <taxon>Euteleostomi</taxon>
        <taxon>Mammalia</taxon>
        <taxon>Eutheria</taxon>
        <taxon>Euarchontoglires</taxon>
        <taxon>Primates</taxon>
        <taxon>Haplorrhini</taxon>
        <taxon>Platyrrhini</taxon>
        <taxon>Cebidae</taxon>
        <taxon>Callitrichinae</taxon>
        <taxon>Saguinus</taxon>
    </lineage>
</organism>
<dbReference type="PROSITE" id="PS50221">
    <property type="entry name" value="GAIN_B"/>
    <property type="match status" value="1"/>
</dbReference>
<dbReference type="InterPro" id="IPR000832">
    <property type="entry name" value="GPCR_2_secretin-like"/>
</dbReference>
<dbReference type="PRINTS" id="PR00249">
    <property type="entry name" value="GPCRSECRETIN"/>
</dbReference>
<evidence type="ECO:0000256" key="4">
    <source>
        <dbReference type="ARBA" id="ARBA00023136"/>
    </source>
</evidence>
<keyword evidence="2 7" id="KW-0812">Transmembrane</keyword>
<evidence type="ECO:0000259" key="9">
    <source>
        <dbReference type="PROSITE" id="PS50261"/>
    </source>
</evidence>
<comment type="caution">
    <text evidence="10">The sequence shown here is derived from an EMBL/GenBank/DDBJ whole genome shotgun (WGS) entry which is preliminary data.</text>
</comment>
<evidence type="ECO:0000256" key="3">
    <source>
        <dbReference type="ARBA" id="ARBA00022989"/>
    </source>
</evidence>
<keyword evidence="11" id="KW-1185">Reference proteome</keyword>
<feature type="region of interest" description="Disordered" evidence="6">
    <location>
        <begin position="524"/>
        <end position="544"/>
    </location>
</feature>
<protein>
    <submittedName>
        <fullName evidence="10">Cadherin EGF LAG seven-pass G-type receptor 3</fullName>
    </submittedName>
</protein>
<accession>A0ABQ9U209</accession>
<dbReference type="SMART" id="SM00303">
    <property type="entry name" value="GPS"/>
    <property type="match status" value="1"/>
</dbReference>
<evidence type="ECO:0000313" key="10">
    <source>
        <dbReference type="EMBL" id="KAK2091097.1"/>
    </source>
</evidence>
<dbReference type="InterPro" id="IPR057244">
    <property type="entry name" value="GAIN_B"/>
</dbReference>
<feature type="transmembrane region" description="Helical" evidence="7">
    <location>
        <begin position="100"/>
        <end position="124"/>
    </location>
</feature>
<feature type="region of interest" description="Disordered" evidence="6">
    <location>
        <begin position="434"/>
        <end position="488"/>
    </location>
</feature>
<keyword evidence="4 7" id="KW-0472">Membrane</keyword>
<sequence length="601" mass="65652">MNSPVVSVAVFHGRNFLRGVLESPISLEFRLLQTANRSKAICVQWDPPGLAEQHGVWTARDCELVHRNGSHARCRCSRTGTFGVLMDASPRERLEGDLELLAVFTHVVVAVSVAALVLTAAILLSLRSLKSNVRGIHANVAAALGVAELLFLLGIHRTHNQLVCTAVAILLHYFFLSTFAWLLVQGLHLYRMQVEPRNVDRGAMRFYHALGWGVPAVLLGGLFHPYPAFSHTWAHQQLWNTPPQFYPFSSQGLAVGLDPEGYGNPDFCWVSVHEPLIWSFAGPVVLVIVEEGGLQQVQWSQLRVASRTLRSSFLLLLLVSASWLFGLLAVNHSILAFHYLHAGLCGLQGPGAYNNTALFEESGLIRITLGASTVSSVSSARSGRTQDQDSQRGRSYLRDNVLVRHGSAADHTDHSLQAHAGPTDLDVAMFHQDAGADSDSDSDLSLEEERSLSIPSSESEDNGQTRGRFQRPLHRAAQSERLLTHPKDVDGNDLLSYWPALGECEAAPCALQTWGSERRLGLDTSKDAANNNQPDPALTSGDEISLGRAQCQRKGTVPDPWPALQDPGDCSCPDPMDYSFLILGSFCFSNLLPGPQGLFLS</sequence>
<dbReference type="InterPro" id="IPR017981">
    <property type="entry name" value="GPCR_2-like_7TM"/>
</dbReference>
<keyword evidence="5" id="KW-1015">Disulfide bond</keyword>
<feature type="transmembrane region" description="Helical" evidence="7">
    <location>
        <begin position="136"/>
        <end position="155"/>
    </location>
</feature>
<feature type="transmembrane region" description="Helical" evidence="7">
    <location>
        <begin position="313"/>
        <end position="340"/>
    </location>
</feature>
<feature type="transmembrane region" description="Helical" evidence="7">
    <location>
        <begin position="162"/>
        <end position="184"/>
    </location>
</feature>
<feature type="domain" description="GAIN-B" evidence="8">
    <location>
        <begin position="1"/>
        <end position="92"/>
    </location>
</feature>
<comment type="subcellular location">
    <subcellularLocation>
        <location evidence="1">Membrane</location>
        <topology evidence="1">Multi-pass membrane protein</topology>
    </subcellularLocation>
</comment>
<dbReference type="PANTHER" id="PTHR12011:SF471">
    <property type="entry name" value="G-PROTEIN COUPLED RECEPTORS FAMILY 2 PROFILE 2 DOMAIN-CONTAINING PROTEIN"/>
    <property type="match status" value="1"/>
</dbReference>
<dbReference type="InterPro" id="IPR046338">
    <property type="entry name" value="GAIN_dom_sf"/>
</dbReference>
<reference evidence="10 11" key="1">
    <citation type="submission" date="2023-05" db="EMBL/GenBank/DDBJ databases">
        <title>B98-5 Cell Line De Novo Hybrid Assembly: An Optical Mapping Approach.</title>
        <authorList>
            <person name="Kananen K."/>
            <person name="Auerbach J.A."/>
            <person name="Kautto E."/>
            <person name="Blachly J.S."/>
        </authorList>
    </citation>
    <scope>NUCLEOTIDE SEQUENCE [LARGE SCALE GENOMIC DNA]</scope>
    <source>
        <strain evidence="10">B95-8</strain>
        <tissue evidence="10">Cell line</tissue>
    </source>
</reference>
<dbReference type="PANTHER" id="PTHR12011">
    <property type="entry name" value="ADHESION G-PROTEIN COUPLED RECEPTOR"/>
    <property type="match status" value="1"/>
</dbReference>
<keyword evidence="10" id="KW-0675">Receptor</keyword>
<evidence type="ECO:0000256" key="6">
    <source>
        <dbReference type="SAM" id="MobiDB-lite"/>
    </source>
</evidence>
<dbReference type="Gene3D" id="2.60.220.50">
    <property type="match status" value="1"/>
</dbReference>
<evidence type="ECO:0000313" key="11">
    <source>
        <dbReference type="Proteomes" id="UP001266305"/>
    </source>
</evidence>
<evidence type="ECO:0000256" key="7">
    <source>
        <dbReference type="SAM" id="Phobius"/>
    </source>
</evidence>
<proteinExistence type="predicted"/>
<evidence type="ECO:0000259" key="8">
    <source>
        <dbReference type="PROSITE" id="PS50221"/>
    </source>
</evidence>
<feature type="compositionally biased region" description="Acidic residues" evidence="6">
    <location>
        <begin position="436"/>
        <end position="446"/>
    </location>
</feature>
<dbReference type="Proteomes" id="UP001266305">
    <property type="component" value="Unassembled WGS sequence"/>
</dbReference>
<feature type="domain" description="G-protein coupled receptors family 2 profile 2" evidence="9">
    <location>
        <begin position="101"/>
        <end position="289"/>
    </location>
</feature>
<dbReference type="Pfam" id="PF00002">
    <property type="entry name" value="7tm_2"/>
    <property type="match status" value="2"/>
</dbReference>
<evidence type="ECO:0000256" key="1">
    <source>
        <dbReference type="ARBA" id="ARBA00004141"/>
    </source>
</evidence>
<dbReference type="InterPro" id="IPR000203">
    <property type="entry name" value="GPS"/>
</dbReference>
<gene>
    <name evidence="10" type="primary">CELSR3_1</name>
    <name evidence="10" type="ORF">P7K49_030381</name>
</gene>
<dbReference type="EMBL" id="JASSZA010000016">
    <property type="protein sequence ID" value="KAK2091097.1"/>
    <property type="molecule type" value="Genomic_DNA"/>
</dbReference>
<dbReference type="PROSITE" id="PS50261">
    <property type="entry name" value="G_PROTEIN_RECEP_F2_4"/>
    <property type="match status" value="1"/>
</dbReference>
<keyword evidence="3 7" id="KW-1133">Transmembrane helix</keyword>
<dbReference type="Pfam" id="PF01825">
    <property type="entry name" value="GPS"/>
    <property type="match status" value="1"/>
</dbReference>